<dbReference type="PROSITE" id="PS51186">
    <property type="entry name" value="GNAT"/>
    <property type="match status" value="1"/>
</dbReference>
<protein>
    <submittedName>
        <fullName evidence="2">RimJ/RimL family protein N-acetyltransferase</fullName>
    </submittedName>
</protein>
<dbReference type="InterPro" id="IPR000182">
    <property type="entry name" value="GNAT_dom"/>
</dbReference>
<proteinExistence type="predicted"/>
<dbReference type="EMBL" id="QTTT01000001">
    <property type="protein sequence ID" value="REF01138.1"/>
    <property type="molecule type" value="Genomic_DNA"/>
</dbReference>
<feature type="domain" description="N-acetyltransferase" evidence="1">
    <location>
        <begin position="10"/>
        <end position="178"/>
    </location>
</feature>
<reference evidence="2 3" key="1">
    <citation type="submission" date="2018-08" db="EMBL/GenBank/DDBJ databases">
        <title>Sequencing the genomes of 1000 actinobacteria strains.</title>
        <authorList>
            <person name="Klenk H.-P."/>
        </authorList>
    </citation>
    <scope>NUCLEOTIDE SEQUENCE [LARGE SCALE GENOMIC DNA]</scope>
    <source>
        <strain evidence="2 3">DSM 43927</strain>
    </source>
</reference>
<dbReference type="Gene3D" id="3.40.630.30">
    <property type="match status" value="1"/>
</dbReference>
<dbReference type="PANTHER" id="PTHR43792:SF1">
    <property type="entry name" value="N-ACETYLTRANSFERASE DOMAIN-CONTAINING PROTEIN"/>
    <property type="match status" value="1"/>
</dbReference>
<gene>
    <name evidence="2" type="ORF">DFJ69_6737</name>
</gene>
<dbReference type="PANTHER" id="PTHR43792">
    <property type="entry name" value="GNAT FAMILY, PUTATIVE (AFU_ORTHOLOGUE AFUA_3G00765)-RELATED-RELATED"/>
    <property type="match status" value="1"/>
</dbReference>
<name>A0A3D9SZY3_9ACTN</name>
<dbReference type="InterPro" id="IPR051531">
    <property type="entry name" value="N-acetyltransferase"/>
</dbReference>
<dbReference type="SUPFAM" id="SSF55729">
    <property type="entry name" value="Acyl-CoA N-acyltransferases (Nat)"/>
    <property type="match status" value="1"/>
</dbReference>
<keyword evidence="3" id="KW-1185">Reference proteome</keyword>
<organism evidence="2 3">
    <name type="scientific">Thermomonospora umbrina</name>
    <dbReference type="NCBI Taxonomy" id="111806"/>
    <lineage>
        <taxon>Bacteria</taxon>
        <taxon>Bacillati</taxon>
        <taxon>Actinomycetota</taxon>
        <taxon>Actinomycetes</taxon>
        <taxon>Streptosporangiales</taxon>
        <taxon>Thermomonosporaceae</taxon>
        <taxon>Thermomonospora</taxon>
    </lineage>
</organism>
<sequence>MNPTLRTGRLELRPVGPSDLAALLEHWGDPRVARFLFDDTPPTSEQVVAIIEAARRDFAAVGYGVWTLRPVDREGPGRELTGTTGLRRLEEEGRPGDDADVEILYSLRPDRWGRGLAAEAAEAVLEHAFATLGLPRVLARADEGNTASVALALRLGLRPTGTEPGTLGPVTRLAVERDRWLAARRPREGRAGR</sequence>
<evidence type="ECO:0000313" key="2">
    <source>
        <dbReference type="EMBL" id="REF01138.1"/>
    </source>
</evidence>
<dbReference type="GO" id="GO:0016747">
    <property type="term" value="F:acyltransferase activity, transferring groups other than amino-acyl groups"/>
    <property type="evidence" value="ECO:0007669"/>
    <property type="project" value="InterPro"/>
</dbReference>
<evidence type="ECO:0000259" key="1">
    <source>
        <dbReference type="PROSITE" id="PS51186"/>
    </source>
</evidence>
<comment type="caution">
    <text evidence="2">The sequence shown here is derived from an EMBL/GenBank/DDBJ whole genome shotgun (WGS) entry which is preliminary data.</text>
</comment>
<dbReference type="Pfam" id="PF13302">
    <property type="entry name" value="Acetyltransf_3"/>
    <property type="match status" value="1"/>
</dbReference>
<dbReference type="Proteomes" id="UP000256661">
    <property type="component" value="Unassembled WGS sequence"/>
</dbReference>
<keyword evidence="2" id="KW-0808">Transferase</keyword>
<dbReference type="InterPro" id="IPR016181">
    <property type="entry name" value="Acyl_CoA_acyltransferase"/>
</dbReference>
<dbReference type="RefSeq" id="WP_170177907.1">
    <property type="nucleotide sequence ID" value="NZ_QTTT01000001.1"/>
</dbReference>
<dbReference type="AlphaFoldDB" id="A0A3D9SZY3"/>
<evidence type="ECO:0000313" key="3">
    <source>
        <dbReference type="Proteomes" id="UP000256661"/>
    </source>
</evidence>
<accession>A0A3D9SZY3</accession>